<dbReference type="EMBL" id="MGLG01000017">
    <property type="protein sequence ID" value="OGN41368.1"/>
    <property type="molecule type" value="Genomic_DNA"/>
</dbReference>
<protein>
    <submittedName>
        <fullName evidence="1">Uncharacterized protein</fullName>
    </submittedName>
</protein>
<gene>
    <name evidence="1" type="ORF">A2606_01225</name>
</gene>
<reference evidence="1 2" key="1">
    <citation type="journal article" date="2016" name="Nat. Commun.">
        <title>Thousands of microbial genomes shed light on interconnected biogeochemical processes in an aquifer system.</title>
        <authorList>
            <person name="Anantharaman K."/>
            <person name="Brown C.T."/>
            <person name="Hug L.A."/>
            <person name="Sharon I."/>
            <person name="Castelle C.J."/>
            <person name="Probst A.J."/>
            <person name="Thomas B.C."/>
            <person name="Singh A."/>
            <person name="Wilkins M.J."/>
            <person name="Karaoz U."/>
            <person name="Brodie E.L."/>
            <person name="Williams K.H."/>
            <person name="Hubbard S.S."/>
            <person name="Banfield J.F."/>
        </authorList>
    </citation>
    <scope>NUCLEOTIDE SEQUENCE [LARGE SCALE GENOMIC DNA]</scope>
</reference>
<proteinExistence type="predicted"/>
<organism evidence="1 2">
    <name type="scientific">Candidatus Yanofskybacteria bacterium RIFOXYD1_FULL_42_10</name>
    <dbReference type="NCBI Taxonomy" id="1802718"/>
    <lineage>
        <taxon>Bacteria</taxon>
        <taxon>Candidatus Yanofskyibacteriota</taxon>
    </lineage>
</organism>
<evidence type="ECO:0000313" key="1">
    <source>
        <dbReference type="EMBL" id="OGN41368.1"/>
    </source>
</evidence>
<dbReference type="AlphaFoldDB" id="A0A1F8HW56"/>
<accession>A0A1F8HW56</accession>
<comment type="caution">
    <text evidence="1">The sequence shown here is derived from an EMBL/GenBank/DDBJ whole genome shotgun (WGS) entry which is preliminary data.</text>
</comment>
<sequence length="109" mass="12289">MKRIAPIHLKFVYQETKNCTGVNSAYNRIFELARKRIRLDKLSTLKYSDSYEGNGAILNTRGDCGNDESGVNNCLPNVSIGKATSDQVWKSLADKQKGVYESLTRERKT</sequence>
<name>A0A1F8HW56_9BACT</name>
<evidence type="ECO:0000313" key="2">
    <source>
        <dbReference type="Proteomes" id="UP000178043"/>
    </source>
</evidence>
<dbReference type="Proteomes" id="UP000178043">
    <property type="component" value="Unassembled WGS sequence"/>
</dbReference>